<proteinExistence type="predicted"/>
<sequence>MILIFRAAIASCRGEYHPCRKQQVNQRWVAGSYSAADKTCRRNP</sequence>
<protein>
    <submittedName>
        <fullName evidence="1">Uncharacterized protein</fullName>
    </submittedName>
</protein>
<name>A0A833N0D3_9HYPH</name>
<organism evidence="1 2">
    <name type="scientific">Methylorubrum populi</name>
    <dbReference type="NCBI Taxonomy" id="223967"/>
    <lineage>
        <taxon>Bacteria</taxon>
        <taxon>Pseudomonadati</taxon>
        <taxon>Pseudomonadota</taxon>
        <taxon>Alphaproteobacteria</taxon>
        <taxon>Hyphomicrobiales</taxon>
        <taxon>Methylobacteriaceae</taxon>
        <taxon>Methylorubrum</taxon>
    </lineage>
</organism>
<dbReference type="Proteomes" id="UP000469949">
    <property type="component" value="Unassembled WGS sequence"/>
</dbReference>
<comment type="caution">
    <text evidence="1">The sequence shown here is derived from an EMBL/GenBank/DDBJ whole genome shotgun (WGS) entry which is preliminary data.</text>
</comment>
<accession>A0A833N0D3</accession>
<evidence type="ECO:0000313" key="1">
    <source>
        <dbReference type="EMBL" id="KAB7786231.1"/>
    </source>
</evidence>
<evidence type="ECO:0000313" key="2">
    <source>
        <dbReference type="Proteomes" id="UP000469949"/>
    </source>
</evidence>
<gene>
    <name evidence="1" type="ORF">F8B43_1632</name>
</gene>
<dbReference type="AlphaFoldDB" id="A0A833N0D3"/>
<dbReference type="EMBL" id="WEKV01000008">
    <property type="protein sequence ID" value="KAB7786231.1"/>
    <property type="molecule type" value="Genomic_DNA"/>
</dbReference>
<reference evidence="1 2" key="1">
    <citation type="submission" date="2019-10" db="EMBL/GenBank/DDBJ databases">
        <title>Draft Genome Sequence of the Caffeine Degrading Methylotroph Methylorubrum populi PINKEL.</title>
        <authorList>
            <person name="Dawson S.C."/>
            <person name="Zhang X."/>
            <person name="Wright M.E."/>
            <person name="Sharma G."/>
            <person name="Langner J.T."/>
            <person name="Ditty J.L."/>
            <person name="Subuyuj G.A."/>
        </authorList>
    </citation>
    <scope>NUCLEOTIDE SEQUENCE [LARGE SCALE GENOMIC DNA]</scope>
    <source>
        <strain evidence="1 2">Pinkel</strain>
    </source>
</reference>